<keyword evidence="4" id="KW-0443">Lipid metabolism</keyword>
<protein>
    <recommendedName>
        <fullName evidence="8">L-ornithine N(alpha)-acyltransferase</fullName>
        <ecNumber evidence="7">2.3.2.30</ecNumber>
    </recommendedName>
</protein>
<evidence type="ECO:0000256" key="9">
    <source>
        <dbReference type="ARBA" id="ARBA00045724"/>
    </source>
</evidence>
<comment type="catalytic activity">
    <reaction evidence="10">
        <text>a (3R)-hydroxyacyl-[ACP] + L-ornithine = a lyso-ornithine lipid + holo-[ACP] + H(+)</text>
        <dbReference type="Rhea" id="RHEA:20633"/>
        <dbReference type="Rhea" id="RHEA-COMP:9685"/>
        <dbReference type="Rhea" id="RHEA-COMP:9945"/>
        <dbReference type="ChEBI" id="CHEBI:15378"/>
        <dbReference type="ChEBI" id="CHEBI:46911"/>
        <dbReference type="ChEBI" id="CHEBI:64479"/>
        <dbReference type="ChEBI" id="CHEBI:78827"/>
        <dbReference type="ChEBI" id="CHEBI:138482"/>
        <dbReference type="EC" id="2.3.2.30"/>
    </reaction>
    <physiologicalReaction direction="left-to-right" evidence="10">
        <dbReference type="Rhea" id="RHEA:20634"/>
    </physiologicalReaction>
</comment>
<dbReference type="Pfam" id="PF13444">
    <property type="entry name" value="Acetyltransf_5"/>
    <property type="match status" value="1"/>
</dbReference>
<accession>A0A1Y1SIF0</accession>
<organism evidence="11 12">
    <name type="scientific">Oceanococcus atlanticus</name>
    <dbReference type="NCBI Taxonomy" id="1317117"/>
    <lineage>
        <taxon>Bacteria</taxon>
        <taxon>Pseudomonadati</taxon>
        <taxon>Pseudomonadota</taxon>
        <taxon>Gammaproteobacteria</taxon>
        <taxon>Chromatiales</taxon>
        <taxon>Oceanococcaceae</taxon>
        <taxon>Oceanococcus</taxon>
    </lineage>
</organism>
<dbReference type="Proteomes" id="UP000192342">
    <property type="component" value="Unassembled WGS sequence"/>
</dbReference>
<evidence type="ECO:0000313" key="11">
    <source>
        <dbReference type="EMBL" id="ORE89426.1"/>
    </source>
</evidence>
<evidence type="ECO:0000256" key="1">
    <source>
        <dbReference type="ARBA" id="ARBA00005189"/>
    </source>
</evidence>
<keyword evidence="5" id="KW-0012">Acyltransferase</keyword>
<comment type="pathway">
    <text evidence="1">Lipid metabolism.</text>
</comment>
<evidence type="ECO:0000256" key="5">
    <source>
        <dbReference type="ARBA" id="ARBA00023315"/>
    </source>
</evidence>
<evidence type="ECO:0000256" key="4">
    <source>
        <dbReference type="ARBA" id="ARBA00023098"/>
    </source>
</evidence>
<dbReference type="Gene3D" id="3.40.630.30">
    <property type="match status" value="1"/>
</dbReference>
<comment type="similarity">
    <text evidence="6">Belongs to the acetyltransferase family. OlsB subfamily.</text>
</comment>
<keyword evidence="3" id="KW-0808">Transferase</keyword>
<dbReference type="EC" id="2.3.2.30" evidence="7"/>
<evidence type="ECO:0000256" key="7">
    <source>
        <dbReference type="ARBA" id="ARBA00039058"/>
    </source>
</evidence>
<name>A0A1Y1SIF0_9GAMM</name>
<comment type="caution">
    <text evidence="11">The sequence shown here is derived from an EMBL/GenBank/DDBJ whole genome shotgun (WGS) entry which is preliminary data.</text>
</comment>
<dbReference type="STRING" id="1317117.ATO7_06085"/>
<evidence type="ECO:0000256" key="8">
    <source>
        <dbReference type="ARBA" id="ARBA00039866"/>
    </source>
</evidence>
<evidence type="ECO:0000256" key="10">
    <source>
        <dbReference type="ARBA" id="ARBA00047785"/>
    </source>
</evidence>
<dbReference type="PANTHER" id="PTHR37323:SF1">
    <property type="entry name" value="L-ORNITHINE N(ALPHA)-ACYLTRANSFERASE"/>
    <property type="match status" value="1"/>
</dbReference>
<dbReference type="SUPFAM" id="SSF55729">
    <property type="entry name" value="Acyl-CoA N-acyltransferases (Nat)"/>
    <property type="match status" value="1"/>
</dbReference>
<keyword evidence="2" id="KW-0444">Lipid biosynthesis</keyword>
<dbReference type="GO" id="GO:0043810">
    <property type="term" value="F:ornithine-acyl [acyl carrier protein] N-acyltransferase activity"/>
    <property type="evidence" value="ECO:0007669"/>
    <property type="project" value="UniProtKB-EC"/>
</dbReference>
<sequence length="248" mass="27626">MAVVAEDVLPRFSCSLAHSADEIRESQKLRYQIFAGEMGARIDGGPEQLDQDELDPFCEHLIVRNGDGNIVACTRLLTCDGAARAGSFYSAHEFDIGGIENLQGRKLEVGRTCVHADYRNGTTIAVLWSGLAEYVASNNIDYLFGCASVPLDDLDAAHRIMQEIRNRYMSAPDLRVSPSNPLPERVVSFERTRMPPLLKAYVSLGARACGEPYWDTEFHCADVFMLLNLRELHPRYAKRFLGNVPLSS</sequence>
<evidence type="ECO:0000256" key="6">
    <source>
        <dbReference type="ARBA" id="ARBA00038095"/>
    </source>
</evidence>
<dbReference type="GO" id="GO:0006629">
    <property type="term" value="P:lipid metabolic process"/>
    <property type="evidence" value="ECO:0007669"/>
    <property type="project" value="UniProtKB-KW"/>
</dbReference>
<proteinExistence type="inferred from homology"/>
<dbReference type="AlphaFoldDB" id="A0A1Y1SIF0"/>
<dbReference type="OrthoDB" id="9787072at2"/>
<evidence type="ECO:0000256" key="2">
    <source>
        <dbReference type="ARBA" id="ARBA00022516"/>
    </source>
</evidence>
<evidence type="ECO:0000313" key="12">
    <source>
        <dbReference type="Proteomes" id="UP000192342"/>
    </source>
</evidence>
<dbReference type="InterPro" id="IPR052351">
    <property type="entry name" value="Ornithine_N-alpha-AT"/>
</dbReference>
<dbReference type="RefSeq" id="WP_083560521.1">
    <property type="nucleotide sequence ID" value="NZ_AQQV01000001.1"/>
</dbReference>
<evidence type="ECO:0000256" key="3">
    <source>
        <dbReference type="ARBA" id="ARBA00022679"/>
    </source>
</evidence>
<keyword evidence="12" id="KW-1185">Reference proteome</keyword>
<reference evidence="11 12" key="1">
    <citation type="submission" date="2013-04" db="EMBL/GenBank/DDBJ databases">
        <title>Oceanococcus atlanticus 22II-S10r2 Genome Sequencing.</title>
        <authorList>
            <person name="Lai Q."/>
            <person name="Li G."/>
            <person name="Shao Z."/>
        </authorList>
    </citation>
    <scope>NUCLEOTIDE SEQUENCE [LARGE SCALE GENOMIC DNA]</scope>
    <source>
        <strain evidence="11 12">22II-S10r2</strain>
    </source>
</reference>
<dbReference type="InterPro" id="IPR016181">
    <property type="entry name" value="Acyl_CoA_acyltransferase"/>
</dbReference>
<dbReference type="EMBL" id="AQQV01000001">
    <property type="protein sequence ID" value="ORE89426.1"/>
    <property type="molecule type" value="Genomic_DNA"/>
</dbReference>
<comment type="function">
    <text evidence="9">Catalyzes the first step in the biosynthesis of ornithine lipids, which are phosphorus-free membrane lipids. Catalyzes the 3-hydroxyacyl-acyl carrier protein-dependent acylation of ornithine to form lyso-ornithine lipid (LOL).</text>
</comment>
<gene>
    <name evidence="11" type="ORF">ATO7_06085</name>
</gene>
<dbReference type="PANTHER" id="PTHR37323">
    <property type="entry name" value="GCN5-RELATED N-ACETYLTRANSFERASE"/>
    <property type="match status" value="1"/>
</dbReference>